<feature type="compositionally biased region" description="Polar residues" evidence="2">
    <location>
        <begin position="1304"/>
        <end position="1315"/>
    </location>
</feature>
<feature type="compositionally biased region" description="Low complexity" evidence="2">
    <location>
        <begin position="1287"/>
        <end position="1302"/>
    </location>
</feature>
<proteinExistence type="predicted"/>
<feature type="region of interest" description="Disordered" evidence="2">
    <location>
        <begin position="1353"/>
        <end position="1436"/>
    </location>
</feature>
<feature type="region of interest" description="Disordered" evidence="2">
    <location>
        <begin position="1234"/>
        <end position="1318"/>
    </location>
</feature>
<feature type="transmembrane region" description="Helical" evidence="3">
    <location>
        <begin position="34"/>
        <end position="53"/>
    </location>
</feature>
<feature type="transmembrane region" description="Helical" evidence="3">
    <location>
        <begin position="132"/>
        <end position="153"/>
    </location>
</feature>
<protein>
    <submittedName>
        <fullName evidence="4">Uncharacterized protein</fullName>
    </submittedName>
</protein>
<feature type="region of interest" description="Disordered" evidence="2">
    <location>
        <begin position="1784"/>
        <end position="1807"/>
    </location>
</feature>
<keyword evidence="3" id="KW-0812">Transmembrane</keyword>
<feature type="non-terminal residue" evidence="4">
    <location>
        <position position="1"/>
    </location>
</feature>
<accession>A0A8H4P8N1</accession>
<feature type="compositionally biased region" description="Low complexity" evidence="2">
    <location>
        <begin position="1366"/>
        <end position="1384"/>
    </location>
</feature>
<feature type="compositionally biased region" description="Polar residues" evidence="2">
    <location>
        <begin position="1273"/>
        <end position="1286"/>
    </location>
</feature>
<feature type="region of interest" description="Disordered" evidence="2">
    <location>
        <begin position="1955"/>
        <end position="1979"/>
    </location>
</feature>
<dbReference type="Proteomes" id="UP000554235">
    <property type="component" value="Unassembled WGS sequence"/>
</dbReference>
<feature type="region of interest" description="Disordered" evidence="2">
    <location>
        <begin position="654"/>
        <end position="699"/>
    </location>
</feature>
<organism evidence="4 5">
    <name type="scientific">Fusarium albosuccineum</name>
    <dbReference type="NCBI Taxonomy" id="1237068"/>
    <lineage>
        <taxon>Eukaryota</taxon>
        <taxon>Fungi</taxon>
        <taxon>Dikarya</taxon>
        <taxon>Ascomycota</taxon>
        <taxon>Pezizomycotina</taxon>
        <taxon>Sordariomycetes</taxon>
        <taxon>Hypocreomycetidae</taxon>
        <taxon>Hypocreales</taxon>
        <taxon>Nectriaceae</taxon>
        <taxon>Fusarium</taxon>
        <taxon>Fusarium decemcellulare species complex</taxon>
    </lineage>
</organism>
<feature type="region of interest" description="Disordered" evidence="2">
    <location>
        <begin position="1911"/>
        <end position="1939"/>
    </location>
</feature>
<feature type="transmembrane region" description="Helical" evidence="3">
    <location>
        <begin position="65"/>
        <end position="89"/>
    </location>
</feature>
<feature type="region of interest" description="Disordered" evidence="2">
    <location>
        <begin position="265"/>
        <end position="297"/>
    </location>
</feature>
<name>A0A8H4P8N1_9HYPO</name>
<feature type="region of interest" description="Disordered" evidence="2">
    <location>
        <begin position="1168"/>
        <end position="1218"/>
    </location>
</feature>
<feature type="region of interest" description="Disordered" evidence="2">
    <location>
        <begin position="790"/>
        <end position="829"/>
    </location>
</feature>
<feature type="region of interest" description="Disordered" evidence="2">
    <location>
        <begin position="607"/>
        <end position="632"/>
    </location>
</feature>
<feature type="compositionally biased region" description="Acidic residues" evidence="2">
    <location>
        <begin position="1192"/>
        <end position="1201"/>
    </location>
</feature>
<evidence type="ECO:0000313" key="5">
    <source>
        <dbReference type="Proteomes" id="UP000554235"/>
    </source>
</evidence>
<feature type="transmembrane region" description="Helical" evidence="3">
    <location>
        <begin position="236"/>
        <end position="256"/>
    </location>
</feature>
<feature type="compositionally biased region" description="Polar residues" evidence="2">
    <location>
        <begin position="1842"/>
        <end position="1861"/>
    </location>
</feature>
<reference evidence="4 5" key="1">
    <citation type="submission" date="2020-01" db="EMBL/GenBank/DDBJ databases">
        <title>Identification and distribution of gene clusters putatively required for synthesis of sphingolipid metabolism inhibitors in phylogenetically diverse species of the filamentous fungus Fusarium.</title>
        <authorList>
            <person name="Kim H.-S."/>
            <person name="Busman M."/>
            <person name="Brown D.W."/>
            <person name="Divon H."/>
            <person name="Uhlig S."/>
            <person name="Proctor R.H."/>
        </authorList>
    </citation>
    <scope>NUCLEOTIDE SEQUENCE [LARGE SCALE GENOMIC DNA]</scope>
    <source>
        <strain evidence="4 5">NRRL 20459</strain>
    </source>
</reference>
<feature type="region of interest" description="Disordered" evidence="2">
    <location>
        <begin position="1842"/>
        <end position="1867"/>
    </location>
</feature>
<comment type="caution">
    <text evidence="4">The sequence shown here is derived from an EMBL/GenBank/DDBJ whole genome shotgun (WGS) entry which is preliminary data.</text>
</comment>
<evidence type="ECO:0000256" key="3">
    <source>
        <dbReference type="SAM" id="Phobius"/>
    </source>
</evidence>
<keyword evidence="3" id="KW-1133">Transmembrane helix</keyword>
<evidence type="ECO:0000256" key="2">
    <source>
        <dbReference type="SAM" id="MobiDB-lite"/>
    </source>
</evidence>
<evidence type="ECO:0000256" key="1">
    <source>
        <dbReference type="SAM" id="Coils"/>
    </source>
</evidence>
<feature type="coiled-coil region" evidence="1">
    <location>
        <begin position="872"/>
        <end position="899"/>
    </location>
</feature>
<feature type="compositionally biased region" description="Low complexity" evidence="2">
    <location>
        <begin position="429"/>
        <end position="446"/>
    </location>
</feature>
<keyword evidence="3" id="KW-0472">Membrane</keyword>
<feature type="compositionally biased region" description="Polar residues" evidence="2">
    <location>
        <begin position="278"/>
        <end position="289"/>
    </location>
</feature>
<feature type="transmembrane region" description="Helical" evidence="3">
    <location>
        <begin position="165"/>
        <end position="190"/>
    </location>
</feature>
<keyword evidence="1" id="KW-0175">Coiled coil</keyword>
<feature type="compositionally biased region" description="Basic and acidic residues" evidence="2">
    <location>
        <begin position="406"/>
        <end position="427"/>
    </location>
</feature>
<feature type="region of interest" description="Disordered" evidence="2">
    <location>
        <begin position="406"/>
        <end position="472"/>
    </location>
</feature>
<evidence type="ECO:0000313" key="4">
    <source>
        <dbReference type="EMBL" id="KAF4460261.1"/>
    </source>
</evidence>
<feature type="transmembrane region" description="Helical" evidence="3">
    <location>
        <begin position="210"/>
        <end position="229"/>
    </location>
</feature>
<sequence length="1979" mass="214291">MIIPPVKDSLLSVALLHSFFLSIGFELQALVAAFSFGLVVHAATAAVLLVLKGRAANILRDGPRLALIAFLVSSALWAQIDFTAILISIGSRTSCQVAIVFASIFDQVSRVSVQQSLLWVFNKSTKASGTEILVGQAFILLRFILGGVFVGIQRPHLGTVCLARTSILPVGIVVVVLDAVFVILLLAKVISHRKSKDAWGRISTSQGRAVAYISVGLAIWTGTSTPLVLSTQSMPVVVRTALPATGLLVLIGYFLLSKPAPSNPTGAQSFDDRDLNSRGISTADSAHPSSQHEELRRGAWDDMKGATRITIASAEVNKGLPVISRPAMGQAVVGMGGVPVQGQLFPPPRAQTLPMMEMRNLEKPQPQRLVRKGTKLVISNPILRPDNDNPLAKIPTVDLAIAAQKEKTRMDTDRTADGAKSATDTRQDSLSATPTTATTTSVLLSPGVEEIRRRSPRQLLSPNPSLKPPPLPREYLRIQPTIQPRDTVVNFSLPVDARTPTFSRKPNQPPNPVPLQSKGVDRPLGAKTDITRAISVVHRPRPIPRKPNIGRAIFPAEGSPNLKHHSRSLSCGSIRLKKPLEIQPPAAAGDLSSSQLSEFANHVLGESRPTNVANKGTRRRSLSVPELPTLSFGRKPSLEATLKTNQTELAKAISPLAGTRLAGSTQSPKSLEHTATSPGEVSNASSPLHNSRNRGFERRSSPVLPIEDWSALSPGSTIRDDDSTANWDVRSPAMEIHVQRAHAVKVTAAKQCQRSGLGVAGAPSLNEAHKGPLANHDVGLASDLRRAESPNTEGRHVWPSQVGETRPTFSDRGRSVKPRRSPPPAPLLLRRADGAIQAEPSPIDSEDGLEITHSRQDFTSLQNEDFRSLSGSDERMTLLANLELELNQQENQWQAIRHTMHVRDSLSTVGTSPGRDSRHGSRHSFTARLSRRAQLEQADIDLQSLLSQTGFRSSKVKLPTSAFPRFSASVASPTPPDTDESASEYEADPEALVGQDEENVAKAPLALWRPITPVAAATAATSLWTPAPKPAASAMVPETPDTMRRAPRKDLEPLTISSSRLWDKPVSQHQIEHHGLWQAQHKTQVVEVNVQQPTPRQPPRRIRRVTLLPDIPESPKPLPDRRGTLGIFQFPWGERSDSATVPAPARPLTFMAMPGTMASRGSHVNAGVVRSNPSEAEPLDAEPAEPLQYSLDDYERDDEYYDSSSDYETYESDDEDGFDETTLWEIVSLLEPSQRKNVSTEPHNEKSGLPSEQKEQQAAPAQDSAKFSEDESNSSMTDMGSFTTNISSSQAASPPARSAGRAEISQTQPPHSSMTLADMDLRERLHVKERTREENQGPAKLDAHLIASSVADAAIGGTPPRPEPPVASISSVPSESCPSISSVPVPQPLSGAPMNDAVAPHGTDFPQLLSNRTPASTSPLTWTSSPAQLPPSQSIRNQGLVHPVSGRVSKPADLSAEESAPANSAAHIQIRGAGANLDNSLLFSFPLPPQHSPLKQHNPHWDLNDTPHIGSMALWSPSTIIPRPAKGLSQPDDATWKKYLPSDDIARVLPAKADLPTIESSSLWTLPAKKVEEPNHGLWGTKTPLPGMWSQPPVLQKVSYGLPQPDAETWATYLVVMDDVARVKPREAEPACVESSSLWTIPKPIVVEVPSEDGLWSGSSSASLVSSVSGSEPSTPREAVNFGLWEPVPAVSISDDEEPTGLFSLSHRRTEFRTTKLSPAALNMERSPRRPLEAYPDFGFTHLWNMAPLWDANANAAAVDLQRELNELVLEGLFSLKHRRNNFRTTSEPPAALETRPKLRTSQEPLPKLSSDSLWSVRAPAKAPVELDWITLSTTRPRTVSVASTDSLSSVPSLTTRASSIKSDKSARRVDATPAQWLAALDEAIHASKLEVDTRGQPSKDATILDLAAASEPGTPDSVSNYQLWSKPDDAEPVSSDELWKPSSTARFLELTPALKDYDKQNAESGTSRRGRTLEARPP</sequence>
<feature type="compositionally biased region" description="Polar residues" evidence="2">
    <location>
        <begin position="662"/>
        <end position="690"/>
    </location>
</feature>
<gene>
    <name evidence="4" type="ORF">FALBO_12959</name>
</gene>
<feature type="compositionally biased region" description="Acidic residues" evidence="2">
    <location>
        <begin position="1208"/>
        <end position="1218"/>
    </location>
</feature>
<keyword evidence="5" id="KW-1185">Reference proteome</keyword>
<dbReference type="EMBL" id="JAADYS010001982">
    <property type="protein sequence ID" value="KAF4460261.1"/>
    <property type="molecule type" value="Genomic_DNA"/>
</dbReference>
<feature type="region of interest" description="Disordered" evidence="2">
    <location>
        <begin position="499"/>
        <end position="523"/>
    </location>
</feature>
<feature type="compositionally biased region" description="Polar residues" evidence="2">
    <location>
        <begin position="1408"/>
        <end position="1436"/>
    </location>
</feature>
<dbReference type="OrthoDB" id="5370537at2759"/>